<dbReference type="InterPro" id="IPR013783">
    <property type="entry name" value="Ig-like_fold"/>
</dbReference>
<evidence type="ECO:0000256" key="1">
    <source>
        <dbReference type="SAM" id="Phobius"/>
    </source>
</evidence>
<keyword evidence="1" id="KW-1133">Transmembrane helix</keyword>
<dbReference type="Gene3D" id="2.60.40.10">
    <property type="entry name" value="Immunoglobulins"/>
    <property type="match status" value="1"/>
</dbReference>
<keyword evidence="1" id="KW-0812">Transmembrane</keyword>
<dbReference type="Proteomes" id="UP000034207">
    <property type="component" value="Unassembled WGS sequence"/>
</dbReference>
<evidence type="ECO:0000313" key="3">
    <source>
        <dbReference type="Proteomes" id="UP000034207"/>
    </source>
</evidence>
<feature type="transmembrane region" description="Helical" evidence="1">
    <location>
        <begin position="22"/>
        <end position="40"/>
    </location>
</feature>
<organism evidence="2 3">
    <name type="scientific">candidate division CPR2 bacterium GW2011_GWC2_39_10</name>
    <dbReference type="NCBI Taxonomy" id="1618345"/>
    <lineage>
        <taxon>Bacteria</taxon>
        <taxon>Bacteria division CPR2</taxon>
    </lineage>
</organism>
<evidence type="ECO:0000313" key="2">
    <source>
        <dbReference type="EMBL" id="KKQ94455.1"/>
    </source>
</evidence>
<name>A0A0G0M2A7_UNCC2</name>
<keyword evidence="1" id="KW-0472">Membrane</keyword>
<dbReference type="STRING" id="1618345.UT18_C0010G0027"/>
<sequence>MLGISKEKEINKESYKRNIFRGFLRLSFLASLALFFVFYYKPTEAHAAFNASNIIPDVEFSAVSTMTEQQIQDFLVLKGSSLATYVETKDSWIGPNSYQYPTGCPSENCVNAKGMKASTIIYKAANWYGLNPQVILVTLQKEQSLITVPLSLPDDQWRLNSAMGYGCPDSGGCSDAYKSFSLQTDWATWQLRWNMDKANSTDSAQSAKVSPYIMGRTINIDGVATYLGNGATASLYRYTPHFHGNQNFYSIYTSWFNFNQYFLEKMSVTSYISSNLKPAKGEDVTITFKIKNNASTALTMDSVGVVGRPIAVTSSVNRDFGWSGMQTFVSGEEKTYVYTSTVRDIGNLFTWPAIAHQGNYAQYFSGGLMLITHKTNLTASHTYISPYPPIEGDVIDFLATVTNNEPKPIRYSHIGIPVRFYGQWNYDSVWMGSDVIPAGGKLTLQGKRTFDKRGSYSYWVSYCLFGEYETLGNVHRIDVSGLVPSFTISNYSVSNNAPSRGEDVTVSYKLKNNIDRNVAVDVGVVGRIGKYSTSPNLDFGWSHNVSFAPLEQKQFSFTTTITEVGDIYHWAAYYYKSSYTHYRYWQSYITSHQANLKISTTLTLNPANPKPGDKVIITATVSNYENKPIRYTHLGIPVRFYDRWNYDSVWVGPGTIAAGGTVDLVGAVTLDKPGPYTYWVSWELAGVYTSLSDYRKVTLN</sequence>
<proteinExistence type="predicted"/>
<comment type="caution">
    <text evidence="2">The sequence shown here is derived from an EMBL/GenBank/DDBJ whole genome shotgun (WGS) entry which is preliminary data.</text>
</comment>
<gene>
    <name evidence="2" type="ORF">UT18_C0010G0027</name>
</gene>
<reference evidence="2 3" key="1">
    <citation type="journal article" date="2015" name="Nature">
        <title>rRNA introns, odd ribosomes, and small enigmatic genomes across a large radiation of phyla.</title>
        <authorList>
            <person name="Brown C.T."/>
            <person name="Hug L.A."/>
            <person name="Thomas B.C."/>
            <person name="Sharon I."/>
            <person name="Castelle C.J."/>
            <person name="Singh A."/>
            <person name="Wilkins M.J."/>
            <person name="Williams K.H."/>
            <person name="Banfield J.F."/>
        </authorList>
    </citation>
    <scope>NUCLEOTIDE SEQUENCE [LARGE SCALE GENOMIC DNA]</scope>
</reference>
<dbReference type="EMBL" id="LBVV01000010">
    <property type="protein sequence ID" value="KKQ94455.1"/>
    <property type="molecule type" value="Genomic_DNA"/>
</dbReference>
<accession>A0A0G0M2A7</accession>
<protein>
    <submittedName>
        <fullName evidence="2">Uncharacterized protein</fullName>
    </submittedName>
</protein>
<dbReference type="AlphaFoldDB" id="A0A0G0M2A7"/>
<dbReference type="PATRIC" id="fig|1618345.3.peg.671"/>